<feature type="compositionally biased region" description="Low complexity" evidence="1">
    <location>
        <begin position="111"/>
        <end position="128"/>
    </location>
</feature>
<feature type="compositionally biased region" description="Low complexity" evidence="1">
    <location>
        <begin position="771"/>
        <end position="780"/>
    </location>
</feature>
<dbReference type="VEuPathDB" id="FungiDB:C8Q69DRAFT_402082"/>
<feature type="region of interest" description="Disordered" evidence="1">
    <location>
        <begin position="564"/>
        <end position="662"/>
    </location>
</feature>
<feature type="compositionally biased region" description="Basic and acidic residues" evidence="1">
    <location>
        <begin position="642"/>
        <end position="658"/>
    </location>
</feature>
<feature type="compositionally biased region" description="Polar residues" evidence="1">
    <location>
        <begin position="194"/>
        <end position="206"/>
    </location>
</feature>
<dbReference type="STRING" id="264951.A0A443HVM9"/>
<accession>A0A443HVM9</accession>
<gene>
    <name evidence="2" type="ORF">C8Q69DRAFT_402082</name>
</gene>
<dbReference type="GeneID" id="39597228"/>
<dbReference type="EMBL" id="RCNU01000005">
    <property type="protein sequence ID" value="RWQ95811.1"/>
    <property type="molecule type" value="Genomic_DNA"/>
</dbReference>
<feature type="region of interest" description="Disordered" evidence="1">
    <location>
        <begin position="191"/>
        <end position="420"/>
    </location>
</feature>
<feature type="compositionally biased region" description="Basic residues" evidence="1">
    <location>
        <begin position="385"/>
        <end position="396"/>
    </location>
</feature>
<feature type="compositionally biased region" description="Low complexity" evidence="1">
    <location>
        <begin position="337"/>
        <end position="349"/>
    </location>
</feature>
<feature type="compositionally biased region" description="Polar residues" evidence="1">
    <location>
        <begin position="738"/>
        <end position="757"/>
    </location>
</feature>
<proteinExistence type="predicted"/>
<feature type="compositionally biased region" description="Basic and acidic residues" evidence="1">
    <location>
        <begin position="47"/>
        <end position="59"/>
    </location>
</feature>
<keyword evidence="3" id="KW-1185">Reference proteome</keyword>
<dbReference type="Proteomes" id="UP000283841">
    <property type="component" value="Unassembled WGS sequence"/>
</dbReference>
<feature type="region of interest" description="Disordered" evidence="1">
    <location>
        <begin position="25"/>
        <end position="151"/>
    </location>
</feature>
<dbReference type="RefSeq" id="XP_028485456.1">
    <property type="nucleotide sequence ID" value="XM_028627951.1"/>
</dbReference>
<organism evidence="2 3">
    <name type="scientific">Byssochlamys spectabilis</name>
    <name type="common">Paecilomyces variotii</name>
    <dbReference type="NCBI Taxonomy" id="264951"/>
    <lineage>
        <taxon>Eukaryota</taxon>
        <taxon>Fungi</taxon>
        <taxon>Dikarya</taxon>
        <taxon>Ascomycota</taxon>
        <taxon>Pezizomycotina</taxon>
        <taxon>Eurotiomycetes</taxon>
        <taxon>Eurotiomycetidae</taxon>
        <taxon>Eurotiales</taxon>
        <taxon>Thermoascaceae</taxon>
        <taxon>Paecilomyces</taxon>
    </lineage>
</organism>
<comment type="caution">
    <text evidence="2">The sequence shown here is derived from an EMBL/GenBank/DDBJ whole genome shotgun (WGS) entry which is preliminary data.</text>
</comment>
<evidence type="ECO:0000313" key="3">
    <source>
        <dbReference type="Proteomes" id="UP000283841"/>
    </source>
</evidence>
<sequence>MASISLSQRPISALTEQLSNAHTSNLRHNHLAVPAPLPNPPFVFPAREPDAPSTAREDESSAPPPLPAFSFNPGNGHAPTASTSAMPAHARAGGHRRRATEFNPVGGSGLGSSPPGKTDNSTGSTTLPLPGPGLSGAGPGRRGHAHRRSAAVSSMDLTAITKAFPGMPLVGSAPSTPADMKQQHDLCDEMARPTSCSVPSPRQSTPPASPAKVEEQSGSTEKLESAERPTAAPRPLSTISAETSSSLTTIRPTQTVISDASISTTKNSPNQPLRPRPKTADSSLALFQFGAGGSSENAWRRPVSAAAPPSRRASFSDIQSPNLERDNWDAANEGAGSSRASSDSDSSDTTVEDESKSKHKSHLRSKAQKRQKKVRSWAGAILTRGKGKKHHSKKSPTTKSPPPRPILIRTNSEVGSLAEVDFDEDNTVIIRTPTNPTSPRPPLPPLNTDASSLESAWKPKSFYEQNVDNDMFSPVIDLDAALGPFNTPEMSSDRVAGSSFSVATRRMYSGGRRGEFVGPEMRYHRRAESAPEMPPFDRSFLATARLAGANPAMPVPDVFYEEEEDAFLAGNQSPGGEQVPALKEVGQSDVAEKPADESSSNDTSATVTPVAADSSTSVHDQGLGIRLSVPNDVLSSHSTSSRPRDDFETRDESVKAQDDVTMSSPFARKSSVEIVPHDAYHRKFDSPDVSPRFVPADKRPDTSSADLAFNIPHLSLPGDARVNSAFPSPDPSEAPRSATASSMTDRNISHSLYSNDPQVEYPHGSVEDVPSLTSSTSTMTSNLPRFSTTFNFRPGGERAASYSAPVPRRTSRSNATKRSSLASLSKLVVGSHGEKSKLSYEMKASGDETEKLKKKGHRISRLMHFWKIREKDKHRTNGD</sequence>
<feature type="compositionally biased region" description="Polar residues" evidence="1">
    <location>
        <begin position="597"/>
        <end position="619"/>
    </location>
</feature>
<evidence type="ECO:0000313" key="2">
    <source>
        <dbReference type="EMBL" id="RWQ95811.1"/>
    </source>
</evidence>
<feature type="region of interest" description="Disordered" evidence="1">
    <location>
        <begin position="797"/>
        <end position="819"/>
    </location>
</feature>
<feature type="region of interest" description="Disordered" evidence="1">
    <location>
        <begin position="682"/>
        <end position="706"/>
    </location>
</feature>
<feature type="compositionally biased region" description="Polar residues" evidence="1">
    <location>
        <begin position="237"/>
        <end position="271"/>
    </location>
</feature>
<dbReference type="AlphaFoldDB" id="A0A443HVM9"/>
<reference evidence="2 3" key="1">
    <citation type="journal article" date="2018" name="Front. Microbiol.">
        <title>Genomic and genetic insights into a cosmopolitan fungus, Paecilomyces variotii (Eurotiales).</title>
        <authorList>
            <person name="Urquhart A.S."/>
            <person name="Mondo S.J."/>
            <person name="Makela M.R."/>
            <person name="Hane J.K."/>
            <person name="Wiebenga A."/>
            <person name="He G."/>
            <person name="Mihaltcheva S."/>
            <person name="Pangilinan J."/>
            <person name="Lipzen A."/>
            <person name="Barry K."/>
            <person name="de Vries R.P."/>
            <person name="Grigoriev I.V."/>
            <person name="Idnurm A."/>
        </authorList>
    </citation>
    <scope>NUCLEOTIDE SEQUENCE [LARGE SCALE GENOMIC DNA]</scope>
    <source>
        <strain evidence="2 3">CBS 101075</strain>
    </source>
</reference>
<name>A0A443HVM9_BYSSP</name>
<feature type="compositionally biased region" description="Low complexity" evidence="1">
    <location>
        <begin position="300"/>
        <end position="316"/>
    </location>
</feature>
<protein>
    <submittedName>
        <fullName evidence="2">Putative cell wall proline rich protein</fullName>
    </submittedName>
</protein>
<feature type="compositionally biased region" description="Basic residues" evidence="1">
    <location>
        <begin position="357"/>
        <end position="375"/>
    </location>
</feature>
<feature type="region of interest" description="Disordered" evidence="1">
    <location>
        <begin position="720"/>
        <end position="780"/>
    </location>
</feature>
<evidence type="ECO:0000256" key="1">
    <source>
        <dbReference type="SAM" id="MobiDB-lite"/>
    </source>
</evidence>